<dbReference type="EMBL" id="CP061281">
    <property type="protein sequence ID" value="QNS05682.1"/>
    <property type="molecule type" value="Genomic_DNA"/>
</dbReference>
<dbReference type="RefSeq" id="WP_188338372.1">
    <property type="nucleotide sequence ID" value="NZ_CP061281.1"/>
</dbReference>
<proteinExistence type="predicted"/>
<evidence type="ECO:0000313" key="2">
    <source>
        <dbReference type="EMBL" id="QNS05682.1"/>
    </source>
</evidence>
<evidence type="ECO:0000256" key="1">
    <source>
        <dbReference type="SAM" id="Phobius"/>
    </source>
</evidence>
<feature type="transmembrane region" description="Helical" evidence="1">
    <location>
        <begin position="61"/>
        <end position="82"/>
    </location>
</feature>
<feature type="transmembrane region" description="Helical" evidence="1">
    <location>
        <begin position="17"/>
        <end position="41"/>
    </location>
</feature>
<protein>
    <submittedName>
        <fullName evidence="2">Uncharacterized protein</fullName>
    </submittedName>
</protein>
<keyword evidence="1" id="KW-0812">Transmembrane</keyword>
<name>A0A7H1BAC7_9ACTN</name>
<keyword evidence="3" id="KW-1185">Reference proteome</keyword>
<keyword evidence="1" id="KW-1133">Transmembrane helix</keyword>
<feature type="transmembrane region" description="Helical" evidence="1">
    <location>
        <begin position="89"/>
        <end position="108"/>
    </location>
</feature>
<gene>
    <name evidence="2" type="ORF">IAG42_20205</name>
</gene>
<organism evidence="2 3">
    <name type="scientific">Streptomyces xanthii</name>
    <dbReference type="NCBI Taxonomy" id="2768069"/>
    <lineage>
        <taxon>Bacteria</taxon>
        <taxon>Bacillati</taxon>
        <taxon>Actinomycetota</taxon>
        <taxon>Actinomycetes</taxon>
        <taxon>Kitasatosporales</taxon>
        <taxon>Streptomycetaceae</taxon>
        <taxon>Streptomyces</taxon>
    </lineage>
</organism>
<accession>A0A7H1BAC7</accession>
<keyword evidence="1" id="KW-0472">Membrane</keyword>
<dbReference type="AlphaFoldDB" id="A0A7H1BAC7"/>
<evidence type="ECO:0000313" key="3">
    <source>
        <dbReference type="Proteomes" id="UP000516428"/>
    </source>
</evidence>
<reference evidence="2 3" key="1">
    <citation type="submission" date="2020-09" db="EMBL/GenBank/DDBJ databases">
        <title>A novel species.</title>
        <authorList>
            <person name="Gao J."/>
        </authorList>
    </citation>
    <scope>NUCLEOTIDE SEQUENCE [LARGE SCALE GENOMIC DNA]</scope>
    <source>
        <strain evidence="2 3">CRXT-Y-14</strain>
    </source>
</reference>
<dbReference type="KEGG" id="sxn:IAG42_20205"/>
<dbReference type="Proteomes" id="UP000516428">
    <property type="component" value="Chromosome"/>
</dbReference>
<sequence length="109" mass="11105">MTRGTNGTNARRGFGDWIWFCVLAVTVMFAGLVIGVLGPLLAISCSTCQDGVGDVRGGDTLLVLAQGVVPLVTLGTVLAIFLPKGGTRAAAVGFGVLVVLFVVMQVLGA</sequence>